<gene>
    <name evidence="2" type="primary">cas7u</name>
    <name evidence="2" type="ORF">F1193_15125</name>
</gene>
<dbReference type="RefSeq" id="WP_150098637.1">
    <property type="nucleotide sequence ID" value="NZ_VWPL01000039.1"/>
</dbReference>
<dbReference type="OrthoDB" id="190628at2"/>
<keyword evidence="3" id="KW-1185">Reference proteome</keyword>
<evidence type="ECO:0000313" key="3">
    <source>
        <dbReference type="Proteomes" id="UP000323886"/>
    </source>
</evidence>
<feature type="compositionally biased region" description="Basic and acidic residues" evidence="1">
    <location>
        <begin position="345"/>
        <end position="358"/>
    </location>
</feature>
<proteinExistence type="predicted"/>
<dbReference type="InterPro" id="IPR013403">
    <property type="entry name" value="CRISPR-assoc_prot_Csb1/Cas7u"/>
</dbReference>
<name>A0A5M6HMP1_9HYPH</name>
<sequence>MTAPHALTSELLTAFAEDPRGPVALALRQQLVPVEGEGGVVFPPTYADIGYSLDTLSDGTKVVTIDSVGAQANRIEPLFKRAAPGRPDNPLAALVPQIDIAIGNDRTVSILDAGHRLGDALIRSSGLADDARAAFKLYQDNGDASALAKLAPTSLVFGAWDSRDTQAKLPRILQSVIRAWDVDVLHRAAQYVPPIDYVAEGALEETGDKSENDVRSQLGFRHAPAVWRDDGRKEKVLGGVVVRGEIRRDVTINLVALRQLGGDNGAALRRYVLGLALVAAAEPPEAFLRQGCLLTPAPNGASDWAMVARTGERTPVALDADHALKIAREAKAAFGVAPDRTVKFDPGRARDALDEKKDGKTKKKAKG</sequence>
<comment type="caution">
    <text evidence="2">The sequence shown here is derived from an EMBL/GenBank/DDBJ whole genome shotgun (WGS) entry which is preliminary data.</text>
</comment>
<evidence type="ECO:0000313" key="2">
    <source>
        <dbReference type="EMBL" id="KAA5597133.1"/>
    </source>
</evidence>
<protein>
    <submittedName>
        <fullName evidence="2">Type I-U CRISPR-associated protein Cas7</fullName>
    </submittedName>
</protein>
<evidence type="ECO:0000256" key="1">
    <source>
        <dbReference type="SAM" id="MobiDB-lite"/>
    </source>
</evidence>
<dbReference type="EMBL" id="VWPL01000039">
    <property type="protein sequence ID" value="KAA5597133.1"/>
    <property type="molecule type" value="Genomic_DNA"/>
</dbReference>
<feature type="region of interest" description="Disordered" evidence="1">
    <location>
        <begin position="345"/>
        <end position="367"/>
    </location>
</feature>
<accession>A0A5M6HMP1</accession>
<dbReference type="NCBIfam" id="TIGR02570">
    <property type="entry name" value="cas7_GSU0053"/>
    <property type="match status" value="1"/>
</dbReference>
<reference evidence="2 3" key="1">
    <citation type="submission" date="2019-09" db="EMBL/GenBank/DDBJ databases">
        <title>Draft Whole-Genome sequence of Blastochloris sulfoviridis DSM 729.</title>
        <authorList>
            <person name="Meyer T.E."/>
            <person name="Kyndt J.A."/>
        </authorList>
    </citation>
    <scope>NUCLEOTIDE SEQUENCE [LARGE SCALE GENOMIC DNA]</scope>
    <source>
        <strain evidence="2 3">DSM 729</strain>
    </source>
</reference>
<dbReference type="AlphaFoldDB" id="A0A5M6HMP1"/>
<dbReference type="Proteomes" id="UP000323886">
    <property type="component" value="Unassembled WGS sequence"/>
</dbReference>
<dbReference type="Pfam" id="PF09617">
    <property type="entry name" value="Cas_GSU0053"/>
    <property type="match status" value="1"/>
</dbReference>
<organism evidence="2 3">
    <name type="scientific">Blastochloris sulfoviridis</name>
    <dbReference type="NCBI Taxonomy" id="50712"/>
    <lineage>
        <taxon>Bacteria</taxon>
        <taxon>Pseudomonadati</taxon>
        <taxon>Pseudomonadota</taxon>
        <taxon>Alphaproteobacteria</taxon>
        <taxon>Hyphomicrobiales</taxon>
        <taxon>Blastochloridaceae</taxon>
        <taxon>Blastochloris</taxon>
    </lineage>
</organism>